<accession>C6I0A4</accession>
<dbReference type="InterPro" id="IPR011335">
    <property type="entry name" value="Restrct_endonuc-II-like"/>
</dbReference>
<feature type="domain" description="Restriction endonuclease type IV Mrr" evidence="1">
    <location>
        <begin position="70"/>
        <end position="185"/>
    </location>
</feature>
<dbReference type="InterPro" id="IPR007560">
    <property type="entry name" value="Restrct_endonuc_IV_Mrr"/>
</dbReference>
<keyword evidence="2" id="KW-0540">Nuclease</keyword>
<dbReference type="EMBL" id="GG693886">
    <property type="protein sequence ID" value="EES51723.1"/>
    <property type="molecule type" value="Genomic_DNA"/>
</dbReference>
<dbReference type="PANTHER" id="PTHR30015">
    <property type="entry name" value="MRR RESTRICTION SYSTEM PROTEIN"/>
    <property type="match status" value="1"/>
</dbReference>
<dbReference type="InterPro" id="IPR052906">
    <property type="entry name" value="Type_IV_Methyl-Rstrct_Enzyme"/>
</dbReference>
<keyword evidence="2" id="KW-0378">Hydrolase</keyword>
<evidence type="ECO:0000313" key="2">
    <source>
        <dbReference type="EMBL" id="EES51723.1"/>
    </source>
</evidence>
<sequence length="198" mass="22544">MISFKEADMISSIAAITQLLSEQIEDFTKDLPIEERRIISLEEFRKGSLQLQDTLEFVRYFDSNPQEIFSLNPREFEILVSKLLEEYGYNVTLGKGSKDGGVDIFAERQGMFGTELTLVQCKRNRKDRKVGEPIVKQLFGDIESRNATNGLLVTTSSFTSTALNYIERVKYRLSLVDFDKLQNMISGLKKDPSGPIIQ</sequence>
<dbReference type="InterPro" id="IPR011856">
    <property type="entry name" value="tRNA_endonuc-like_dom_sf"/>
</dbReference>
<gene>
    <name evidence="2" type="ORF">UBAL3_95660012a</name>
</gene>
<protein>
    <submittedName>
        <fullName evidence="2">Restriction endonuclease</fullName>
    </submittedName>
</protein>
<evidence type="ECO:0000259" key="1">
    <source>
        <dbReference type="Pfam" id="PF04471"/>
    </source>
</evidence>
<name>C6I0A4_9BACT</name>
<dbReference type="PANTHER" id="PTHR30015:SF7">
    <property type="entry name" value="TYPE IV METHYL-DIRECTED RESTRICTION ENZYME ECOKMRR"/>
    <property type="match status" value="1"/>
</dbReference>
<dbReference type="GO" id="GO:0003677">
    <property type="term" value="F:DNA binding"/>
    <property type="evidence" value="ECO:0007669"/>
    <property type="project" value="InterPro"/>
</dbReference>
<evidence type="ECO:0000313" key="3">
    <source>
        <dbReference type="Proteomes" id="UP000009374"/>
    </source>
</evidence>
<dbReference type="Pfam" id="PF04471">
    <property type="entry name" value="Mrr_cat"/>
    <property type="match status" value="1"/>
</dbReference>
<proteinExistence type="predicted"/>
<dbReference type="AlphaFoldDB" id="C6I0A4"/>
<dbReference type="GO" id="GO:0015666">
    <property type="term" value="F:restriction endodeoxyribonuclease activity"/>
    <property type="evidence" value="ECO:0007669"/>
    <property type="project" value="TreeGrafter"/>
</dbReference>
<reference evidence="2 3" key="1">
    <citation type="journal article" date="2009" name="Appl. Environ. Microbiol.">
        <title>Community genomic and proteomic analyses of chemoautotrophic iron-oxidizing "Leptospirillum rubarum" (Group II) and "Leptospirillum ferrodiazotrophum" (Group III) bacteria in acid mine drainage biofilms.</title>
        <authorList>
            <person name="Goltsman D.S."/>
            <person name="Denef V.J."/>
            <person name="Singer S.W."/>
            <person name="VerBerkmoes N.C."/>
            <person name="Lefsrud M."/>
            <person name="Mueller R.S."/>
            <person name="Dick G.J."/>
            <person name="Sun C.L."/>
            <person name="Wheeler K.E."/>
            <person name="Zemla A."/>
            <person name="Baker B.J."/>
            <person name="Hauser L."/>
            <person name="Land M."/>
            <person name="Shah M.B."/>
            <person name="Thelen M.P."/>
            <person name="Hettich R.L."/>
            <person name="Banfield J.F."/>
        </authorList>
    </citation>
    <scope>NUCLEOTIDE SEQUENCE [LARGE SCALE GENOMIC DNA]</scope>
</reference>
<dbReference type="Proteomes" id="UP000009374">
    <property type="component" value="Unassembled WGS sequence"/>
</dbReference>
<organism evidence="2 3">
    <name type="scientific">Leptospirillum ferrodiazotrophum</name>
    <dbReference type="NCBI Taxonomy" id="412449"/>
    <lineage>
        <taxon>Bacteria</taxon>
        <taxon>Pseudomonadati</taxon>
        <taxon>Nitrospirota</taxon>
        <taxon>Nitrospiria</taxon>
        <taxon>Nitrospirales</taxon>
        <taxon>Nitrospiraceae</taxon>
        <taxon>Leptospirillum</taxon>
    </lineage>
</organism>
<keyword evidence="2" id="KW-0255">Endonuclease</keyword>
<dbReference type="Gene3D" id="3.40.1350.10">
    <property type="match status" value="1"/>
</dbReference>
<keyword evidence="3" id="KW-1185">Reference proteome</keyword>
<dbReference type="GO" id="GO:0009307">
    <property type="term" value="P:DNA restriction-modification system"/>
    <property type="evidence" value="ECO:0007669"/>
    <property type="project" value="InterPro"/>
</dbReference>
<dbReference type="SUPFAM" id="SSF52980">
    <property type="entry name" value="Restriction endonuclease-like"/>
    <property type="match status" value="1"/>
</dbReference>